<protein>
    <submittedName>
        <fullName evidence="5">Ketoacyl-ACP synthase III family protein</fullName>
    </submittedName>
</protein>
<proteinExistence type="predicted"/>
<keyword evidence="6" id="KW-1185">Reference proteome</keyword>
<reference evidence="5" key="1">
    <citation type="submission" date="2020-09" db="EMBL/GenBank/DDBJ databases">
        <title>A novel bacterium of genus Hazenella, isolated from South China Sea.</title>
        <authorList>
            <person name="Huang H."/>
            <person name="Mo K."/>
            <person name="Hu Y."/>
        </authorList>
    </citation>
    <scope>NUCLEOTIDE SEQUENCE</scope>
    <source>
        <strain evidence="5">IB182357</strain>
    </source>
</reference>
<dbReference type="Pfam" id="PF08541">
    <property type="entry name" value="ACP_syn_III_C"/>
    <property type="match status" value="1"/>
</dbReference>
<organism evidence="5 6">
    <name type="scientific">Polycladospora coralii</name>
    <dbReference type="NCBI Taxonomy" id="2771432"/>
    <lineage>
        <taxon>Bacteria</taxon>
        <taxon>Bacillati</taxon>
        <taxon>Bacillota</taxon>
        <taxon>Bacilli</taxon>
        <taxon>Bacillales</taxon>
        <taxon>Thermoactinomycetaceae</taxon>
        <taxon>Polycladospora</taxon>
    </lineage>
</organism>
<dbReference type="PANTHER" id="PTHR34069">
    <property type="entry name" value="3-OXOACYL-[ACYL-CARRIER-PROTEIN] SYNTHASE 3"/>
    <property type="match status" value="1"/>
</dbReference>
<dbReference type="Gene3D" id="3.40.47.10">
    <property type="match status" value="2"/>
</dbReference>
<dbReference type="InterPro" id="IPR013751">
    <property type="entry name" value="ACP_syn_III_N"/>
</dbReference>
<dbReference type="AlphaFoldDB" id="A0A926N6X1"/>
<keyword evidence="2" id="KW-0012">Acyltransferase</keyword>
<evidence type="ECO:0000259" key="4">
    <source>
        <dbReference type="Pfam" id="PF08545"/>
    </source>
</evidence>
<dbReference type="RefSeq" id="WP_191138645.1">
    <property type="nucleotide sequence ID" value="NZ_JACXAG020000001.1"/>
</dbReference>
<dbReference type="Proteomes" id="UP000661691">
    <property type="component" value="Unassembled WGS sequence"/>
</dbReference>
<accession>A0A926N6X1</accession>
<dbReference type="CDD" id="cd00827">
    <property type="entry name" value="init_cond_enzymes"/>
    <property type="match status" value="1"/>
</dbReference>
<dbReference type="PANTHER" id="PTHR34069:SF2">
    <property type="entry name" value="BETA-KETOACYL-[ACYL-CARRIER-PROTEIN] SYNTHASE III"/>
    <property type="match status" value="1"/>
</dbReference>
<keyword evidence="1" id="KW-0808">Transferase</keyword>
<dbReference type="SUPFAM" id="SSF53901">
    <property type="entry name" value="Thiolase-like"/>
    <property type="match status" value="1"/>
</dbReference>
<comment type="caution">
    <text evidence="5">The sequence shown here is derived from an EMBL/GenBank/DDBJ whole genome shotgun (WGS) entry which is preliminary data.</text>
</comment>
<evidence type="ECO:0000259" key="3">
    <source>
        <dbReference type="Pfam" id="PF08541"/>
    </source>
</evidence>
<gene>
    <name evidence="5" type="ORF">IC620_10835</name>
</gene>
<dbReference type="InterPro" id="IPR013747">
    <property type="entry name" value="ACP_syn_III_C"/>
</dbReference>
<evidence type="ECO:0000256" key="1">
    <source>
        <dbReference type="ARBA" id="ARBA00022679"/>
    </source>
</evidence>
<dbReference type="GO" id="GO:0044550">
    <property type="term" value="P:secondary metabolite biosynthetic process"/>
    <property type="evidence" value="ECO:0007669"/>
    <property type="project" value="TreeGrafter"/>
</dbReference>
<dbReference type="GO" id="GO:0006633">
    <property type="term" value="P:fatty acid biosynthetic process"/>
    <property type="evidence" value="ECO:0007669"/>
    <property type="project" value="InterPro"/>
</dbReference>
<dbReference type="InterPro" id="IPR016039">
    <property type="entry name" value="Thiolase-like"/>
</dbReference>
<name>A0A926N6X1_9BACL</name>
<evidence type="ECO:0000256" key="2">
    <source>
        <dbReference type="ARBA" id="ARBA00023315"/>
    </source>
</evidence>
<sequence length="313" mass="36006">MNIGITGIGVYIPERMQQAEELVNLVSTADKKRSEVKMLKRMHHLHQTPIVDEDQPLEETIRLAVADLKQHVTLDQVDLILYSHALLTQVPYQHDLLYKVLQPFGLENIRRYGVAQLNCASPFASMQLIQDYMDQTEARQVLLLCGDQTNLYPKARYVMRSLLIGDAATAVLFSKSAETNRLLACSTHFDDRFSEGIYEDDQQVRFFNEQYQTNIFSGIQKTLAKANRKLDDVDYILPHNVNRTTWRTFCQQYDFPLERVVMDLIPQLGHTYTTDSQLVLHDCMEKQRLNKGDTYLMIAVGLGCFVGSALFEY</sequence>
<evidence type="ECO:0000313" key="6">
    <source>
        <dbReference type="Proteomes" id="UP000661691"/>
    </source>
</evidence>
<evidence type="ECO:0000313" key="5">
    <source>
        <dbReference type="EMBL" id="MBD1372851.1"/>
    </source>
</evidence>
<dbReference type="GO" id="GO:0004315">
    <property type="term" value="F:3-oxoacyl-[acyl-carrier-protein] synthase activity"/>
    <property type="evidence" value="ECO:0007669"/>
    <property type="project" value="InterPro"/>
</dbReference>
<dbReference type="EMBL" id="JACXAH010000014">
    <property type="protein sequence ID" value="MBD1372851.1"/>
    <property type="molecule type" value="Genomic_DNA"/>
</dbReference>
<dbReference type="Pfam" id="PF08545">
    <property type="entry name" value="ACP_syn_III"/>
    <property type="match status" value="1"/>
</dbReference>
<feature type="domain" description="Beta-ketoacyl-[acyl-carrier-protein] synthase III N-terminal" evidence="4">
    <location>
        <begin position="116"/>
        <end position="187"/>
    </location>
</feature>
<feature type="domain" description="Beta-ketoacyl-[acyl-carrier-protein] synthase III C-terminal" evidence="3">
    <location>
        <begin position="223"/>
        <end position="313"/>
    </location>
</feature>